<dbReference type="AlphaFoldDB" id="A0A1F6NUZ6"/>
<evidence type="ECO:0000313" key="2">
    <source>
        <dbReference type="Proteomes" id="UP000177907"/>
    </source>
</evidence>
<comment type="caution">
    <text evidence="1">The sequence shown here is derived from an EMBL/GenBank/DDBJ whole genome shotgun (WGS) entry which is preliminary data.</text>
</comment>
<name>A0A1F6NUZ6_9BACT</name>
<gene>
    <name evidence="1" type="ORF">A3J93_05040</name>
</gene>
<accession>A0A1F6NUZ6</accession>
<dbReference type="EMBL" id="MFQZ01000009">
    <property type="protein sequence ID" value="OGH87772.1"/>
    <property type="molecule type" value="Genomic_DNA"/>
</dbReference>
<sequence>MFKISKNLYTLVYTNLVFYCRKYFLAKISEVLSTEKATYTQSYPQFDYACVIKLVIISKSKFPISNQCQSKNVKFGICYLKFGFGLTLEIGNLTFRSSIMISSPAIYHLRPINLLPQHHSRHLVGKS</sequence>
<proteinExistence type="predicted"/>
<reference evidence="1 2" key="1">
    <citation type="journal article" date="2016" name="Nat. Commun.">
        <title>Thousands of microbial genomes shed light on interconnected biogeochemical processes in an aquifer system.</title>
        <authorList>
            <person name="Anantharaman K."/>
            <person name="Brown C.T."/>
            <person name="Hug L.A."/>
            <person name="Sharon I."/>
            <person name="Castelle C.J."/>
            <person name="Probst A.J."/>
            <person name="Thomas B.C."/>
            <person name="Singh A."/>
            <person name="Wilkins M.J."/>
            <person name="Karaoz U."/>
            <person name="Brodie E.L."/>
            <person name="Williams K.H."/>
            <person name="Hubbard S.S."/>
            <person name="Banfield J.F."/>
        </authorList>
    </citation>
    <scope>NUCLEOTIDE SEQUENCE [LARGE SCALE GENOMIC DNA]</scope>
</reference>
<dbReference type="Proteomes" id="UP000177907">
    <property type="component" value="Unassembled WGS sequence"/>
</dbReference>
<protein>
    <submittedName>
        <fullName evidence="1">Uncharacterized protein</fullName>
    </submittedName>
</protein>
<evidence type="ECO:0000313" key="1">
    <source>
        <dbReference type="EMBL" id="OGH87772.1"/>
    </source>
</evidence>
<organism evidence="1 2">
    <name type="scientific">Candidatus Magasanikbacteria bacterium RIFOXYC2_FULL_42_28</name>
    <dbReference type="NCBI Taxonomy" id="1798704"/>
    <lineage>
        <taxon>Bacteria</taxon>
        <taxon>Candidatus Magasanikiibacteriota</taxon>
    </lineage>
</organism>